<feature type="domain" description="Major facilitator superfamily (MFS) profile" evidence="9">
    <location>
        <begin position="1"/>
        <end position="445"/>
    </location>
</feature>
<comment type="similarity">
    <text evidence="7">Belongs to the major facilitator superfamily. DHA1 family. Polyamines/proton antiporter (TC 2.A.1.2.16) subfamily.</text>
</comment>
<feature type="transmembrane region" description="Helical" evidence="8">
    <location>
        <begin position="326"/>
        <end position="345"/>
    </location>
</feature>
<dbReference type="InterPro" id="IPR036259">
    <property type="entry name" value="MFS_trans_sf"/>
</dbReference>
<feature type="transmembrane region" description="Helical" evidence="8">
    <location>
        <begin position="240"/>
        <end position="263"/>
    </location>
</feature>
<evidence type="ECO:0000256" key="3">
    <source>
        <dbReference type="ARBA" id="ARBA00022475"/>
    </source>
</evidence>
<feature type="transmembrane region" description="Helical" evidence="8">
    <location>
        <begin position="152"/>
        <end position="173"/>
    </location>
</feature>
<protein>
    <recommendedName>
        <fullName evidence="13">MFS transporter</fullName>
    </recommendedName>
</protein>
<dbReference type="GO" id="GO:0005886">
    <property type="term" value="C:plasma membrane"/>
    <property type="evidence" value="ECO:0007669"/>
    <property type="project" value="UniProtKB-SubCell"/>
</dbReference>
<keyword evidence="2" id="KW-0813">Transport</keyword>
<sequence length="810" mass="90708">MNTANFVPPQADIEAKEPIPTDRRIQLEEQENPRSWSAGKKCNIYTAAIPSISHAYGCSSTVATLGITTFLLGFASGPLLFAPLSEVWGRNTIFRLVLGLFVLFQIGCALAPNVASMIVFRFFSGFFGSPTVTNSGGSITDIWPQDNRSVPLALFSAASFLGPVIAPTVGGFICQYTSWRWNFWVVLILSGLCYVAMTVFLPETYPPKLLMDKRRCMPGYSTANQPPVKEMLYTTLTRPWLMLFTEPILFLLSLYMALVYGILYLDFTAYPVVYRETRGWSAGIAGLSFLGICIGMAIATLTSPYVNRIHGIYVRRLGGPQPEARLPHLIVISWLIPISLFWFAWTATPPTHWSSGIVAGVPFGFGLILLFLGITSYLTDCYGSFGASALAANAVLRSLFGAVFPLFSTDLYHSLGTSWATSLLGFVALAMAPLPWVFYRFGPQIRSRSRYHLKTRESIQNNPSPCSFKGSRFLADIMPSPPIIDFSDFLSGDPERQKKCTEAIGHACRTLGFFQITNHPIPLSLQKEMFKLSKEFFALPLEEKMKLDKSQNDHNRGYEVMYGQMIEKDTKPDLKEGYYVAQDLPPDHPQVLSKKFAHGPNLWPESLGPHFRDTCMDYLNQVTTLTEKVLQAIAVSLGYDQSYFDEFCAEPMAFYKLLHYPPQPADADPLQRGIGAHRDFGVITLLLQGDIPGLEVWDEETQSYYPAPPVEGAYVVNLGNLFQQWTNDEYLSNVHRVINRSNVDRYSIPFNYNGNPDFVIRCIESCRAKPEDEKYAPISVDDYVRQKYKDVYGRVGIYSVAERAKAQAVA</sequence>
<dbReference type="SUPFAM" id="SSF51197">
    <property type="entry name" value="Clavaminate synthase-like"/>
    <property type="match status" value="1"/>
</dbReference>
<dbReference type="SUPFAM" id="SSF103473">
    <property type="entry name" value="MFS general substrate transporter"/>
    <property type="match status" value="1"/>
</dbReference>
<evidence type="ECO:0008006" key="13">
    <source>
        <dbReference type="Google" id="ProtNLM"/>
    </source>
</evidence>
<feature type="transmembrane region" description="Helical" evidence="8">
    <location>
        <begin position="357"/>
        <end position="378"/>
    </location>
</feature>
<evidence type="ECO:0000256" key="5">
    <source>
        <dbReference type="ARBA" id="ARBA00022989"/>
    </source>
</evidence>
<keyword evidence="6 8" id="KW-0472">Membrane</keyword>
<dbReference type="InterPro" id="IPR044861">
    <property type="entry name" value="IPNS-like_FE2OG_OXY"/>
</dbReference>
<dbReference type="Pfam" id="PF03171">
    <property type="entry name" value="2OG-FeII_Oxy"/>
    <property type="match status" value="1"/>
</dbReference>
<dbReference type="Proteomes" id="UP000654922">
    <property type="component" value="Unassembled WGS sequence"/>
</dbReference>
<dbReference type="CDD" id="cd17323">
    <property type="entry name" value="MFS_Tpo1_MDR_like"/>
    <property type="match status" value="1"/>
</dbReference>
<dbReference type="PANTHER" id="PTHR23502">
    <property type="entry name" value="MAJOR FACILITATOR SUPERFAMILY"/>
    <property type="match status" value="1"/>
</dbReference>
<dbReference type="Gene3D" id="1.20.1250.20">
    <property type="entry name" value="MFS general substrate transporter like domains"/>
    <property type="match status" value="1"/>
</dbReference>
<dbReference type="InterPro" id="IPR020846">
    <property type="entry name" value="MFS_dom"/>
</dbReference>
<dbReference type="InterPro" id="IPR011701">
    <property type="entry name" value="MFS"/>
</dbReference>
<gene>
    <name evidence="11" type="ORF">CNMCM5623_009287</name>
</gene>
<keyword evidence="5 8" id="KW-1133">Transmembrane helix</keyword>
<evidence type="ECO:0000256" key="7">
    <source>
        <dbReference type="ARBA" id="ARBA00038459"/>
    </source>
</evidence>
<keyword evidence="3" id="KW-1003">Cell membrane</keyword>
<evidence type="ECO:0000256" key="4">
    <source>
        <dbReference type="ARBA" id="ARBA00022692"/>
    </source>
</evidence>
<dbReference type="InterPro" id="IPR005123">
    <property type="entry name" value="Oxoglu/Fe-dep_dioxygenase_dom"/>
</dbReference>
<feature type="transmembrane region" description="Helical" evidence="8">
    <location>
        <begin position="385"/>
        <end position="407"/>
    </location>
</feature>
<evidence type="ECO:0000256" key="2">
    <source>
        <dbReference type="ARBA" id="ARBA00022448"/>
    </source>
</evidence>
<evidence type="ECO:0000256" key="1">
    <source>
        <dbReference type="ARBA" id="ARBA00004651"/>
    </source>
</evidence>
<organism evidence="11 12">
    <name type="scientific">Aspergillus felis</name>
    <dbReference type="NCBI Taxonomy" id="1287682"/>
    <lineage>
        <taxon>Eukaryota</taxon>
        <taxon>Fungi</taxon>
        <taxon>Dikarya</taxon>
        <taxon>Ascomycota</taxon>
        <taxon>Pezizomycotina</taxon>
        <taxon>Eurotiomycetes</taxon>
        <taxon>Eurotiomycetidae</taxon>
        <taxon>Eurotiales</taxon>
        <taxon>Aspergillaceae</taxon>
        <taxon>Aspergillus</taxon>
        <taxon>Aspergillus subgen. Fumigati</taxon>
    </lineage>
</organism>
<dbReference type="EMBL" id="JACBAE010001326">
    <property type="protein sequence ID" value="KAF7164860.1"/>
    <property type="molecule type" value="Genomic_DNA"/>
</dbReference>
<dbReference type="Pfam" id="PF14226">
    <property type="entry name" value="DIOX_N"/>
    <property type="match status" value="1"/>
</dbReference>
<feature type="transmembrane region" description="Helical" evidence="8">
    <location>
        <begin position="283"/>
        <end position="306"/>
    </location>
</feature>
<feature type="transmembrane region" description="Helical" evidence="8">
    <location>
        <begin position="419"/>
        <end position="439"/>
    </location>
</feature>
<comment type="subcellular location">
    <subcellularLocation>
        <location evidence="1">Cell membrane</location>
        <topology evidence="1">Multi-pass membrane protein</topology>
    </subcellularLocation>
</comment>
<reference evidence="11" key="1">
    <citation type="submission" date="2020-06" db="EMBL/GenBank/DDBJ databases">
        <title>Draft genome sequences of strains closely related to Aspergillus parafelis and Aspergillus hiratsukae.</title>
        <authorList>
            <person name="Dos Santos R.A.C."/>
            <person name="Rivero-Menendez O."/>
            <person name="Steenwyk J.L."/>
            <person name="Mead M.E."/>
            <person name="Goldman G.H."/>
            <person name="Alastruey-Izquierdo A."/>
            <person name="Rokas A."/>
        </authorList>
    </citation>
    <scope>NUCLEOTIDE SEQUENCE</scope>
    <source>
        <strain evidence="11">CNM-CM5623</strain>
    </source>
</reference>
<evidence type="ECO:0000259" key="9">
    <source>
        <dbReference type="PROSITE" id="PS50850"/>
    </source>
</evidence>
<accession>A0A8H6UT28</accession>
<evidence type="ECO:0000313" key="11">
    <source>
        <dbReference type="EMBL" id="KAF7164860.1"/>
    </source>
</evidence>
<dbReference type="AlphaFoldDB" id="A0A8H6UT28"/>
<dbReference type="PANTHER" id="PTHR23502:SF186">
    <property type="entry name" value="MAJOR FACILITATOR SUPERFAMILY (MFS) PROFILE DOMAIN-CONTAINING PROTEIN"/>
    <property type="match status" value="1"/>
</dbReference>
<dbReference type="FunFam" id="1.20.1250.20:FF:000011">
    <property type="entry name" value="MFS multidrug transporter, putative"/>
    <property type="match status" value="1"/>
</dbReference>
<feature type="transmembrane region" description="Helical" evidence="8">
    <location>
        <begin position="62"/>
        <end position="81"/>
    </location>
</feature>
<dbReference type="InterPro" id="IPR027443">
    <property type="entry name" value="IPNS-like_sf"/>
</dbReference>
<dbReference type="PROSITE" id="PS51471">
    <property type="entry name" value="FE2OG_OXY"/>
    <property type="match status" value="1"/>
</dbReference>
<comment type="caution">
    <text evidence="11">The sequence shown here is derived from an EMBL/GenBank/DDBJ whole genome shotgun (WGS) entry which is preliminary data.</text>
</comment>
<evidence type="ECO:0000256" key="6">
    <source>
        <dbReference type="ARBA" id="ARBA00023136"/>
    </source>
</evidence>
<evidence type="ECO:0000256" key="8">
    <source>
        <dbReference type="SAM" id="Phobius"/>
    </source>
</evidence>
<name>A0A8H6UT28_9EURO</name>
<dbReference type="GO" id="GO:0044283">
    <property type="term" value="P:small molecule biosynthetic process"/>
    <property type="evidence" value="ECO:0007669"/>
    <property type="project" value="UniProtKB-ARBA"/>
</dbReference>
<feature type="transmembrane region" description="Helical" evidence="8">
    <location>
        <begin position="93"/>
        <end position="120"/>
    </location>
</feature>
<evidence type="ECO:0000313" key="12">
    <source>
        <dbReference type="Proteomes" id="UP000654922"/>
    </source>
</evidence>
<evidence type="ECO:0000259" key="10">
    <source>
        <dbReference type="PROSITE" id="PS51471"/>
    </source>
</evidence>
<dbReference type="Pfam" id="PF07690">
    <property type="entry name" value="MFS_1"/>
    <property type="match status" value="1"/>
</dbReference>
<keyword evidence="4 8" id="KW-0812">Transmembrane</keyword>
<proteinExistence type="inferred from homology"/>
<dbReference type="GO" id="GO:0022857">
    <property type="term" value="F:transmembrane transporter activity"/>
    <property type="evidence" value="ECO:0007669"/>
    <property type="project" value="InterPro"/>
</dbReference>
<feature type="transmembrane region" description="Helical" evidence="8">
    <location>
        <begin position="179"/>
        <end position="201"/>
    </location>
</feature>
<feature type="domain" description="Fe2OG dioxygenase" evidence="10">
    <location>
        <begin position="648"/>
        <end position="754"/>
    </location>
</feature>
<dbReference type="PROSITE" id="PS50850">
    <property type="entry name" value="MFS"/>
    <property type="match status" value="1"/>
</dbReference>
<dbReference type="OrthoDB" id="3365399at2759"/>
<dbReference type="InterPro" id="IPR026992">
    <property type="entry name" value="DIOX_N"/>
</dbReference>
<dbReference type="Gene3D" id="2.60.120.330">
    <property type="entry name" value="B-lactam Antibiotic, Isopenicillin N Synthase, Chain"/>
    <property type="match status" value="1"/>
</dbReference>
<dbReference type="PRINTS" id="PR00682">
    <property type="entry name" value="IPNSYNTHASE"/>
</dbReference>